<reference evidence="1" key="1">
    <citation type="journal article" date="2021" name="PeerJ">
        <title>Extensive microbial diversity within the chicken gut microbiome revealed by metagenomics and culture.</title>
        <authorList>
            <person name="Gilroy R."/>
            <person name="Ravi A."/>
            <person name="Getino M."/>
            <person name="Pursley I."/>
            <person name="Horton D.L."/>
            <person name="Alikhan N.F."/>
            <person name="Baker D."/>
            <person name="Gharbi K."/>
            <person name="Hall N."/>
            <person name="Watson M."/>
            <person name="Adriaenssens E.M."/>
            <person name="Foster-Nyarko E."/>
            <person name="Jarju S."/>
            <person name="Secka A."/>
            <person name="Antonio M."/>
            <person name="Oren A."/>
            <person name="Chaudhuri R.R."/>
            <person name="La Ragione R."/>
            <person name="Hildebrand F."/>
            <person name="Pallen M.J."/>
        </authorList>
    </citation>
    <scope>NUCLEOTIDE SEQUENCE</scope>
    <source>
        <strain evidence="1">ChiHjej12B11-9795</strain>
    </source>
</reference>
<dbReference type="AlphaFoldDB" id="A0A9D2HV76"/>
<organism evidence="1 2">
    <name type="scientific">Candidatus Bacteroides avicola</name>
    <dbReference type="NCBI Taxonomy" id="2838468"/>
    <lineage>
        <taxon>Bacteria</taxon>
        <taxon>Pseudomonadati</taxon>
        <taxon>Bacteroidota</taxon>
        <taxon>Bacteroidia</taxon>
        <taxon>Bacteroidales</taxon>
        <taxon>Bacteroidaceae</taxon>
        <taxon>Bacteroides</taxon>
    </lineage>
</organism>
<dbReference type="PROSITE" id="PS51257">
    <property type="entry name" value="PROKAR_LIPOPROTEIN"/>
    <property type="match status" value="1"/>
</dbReference>
<evidence type="ECO:0000313" key="1">
    <source>
        <dbReference type="EMBL" id="HJA85884.1"/>
    </source>
</evidence>
<gene>
    <name evidence="1" type="ORF">H9950_06805</name>
</gene>
<sequence>MNRFLFLYSILGGLSFISCGNKQRSADVVNNTSDSLPVVELQADYPHKDVDIHDLADVTYIPLETTDESLIGTTSGFYFCNDTILIEDATQGKVLLFDMKGKYLSSFRHIGNGSMEYTAMGDMCVDVGAHEVFISDINRTRHILVYDFTGKFIRELTIDQDLSVKMIFDYDRDHLLVFNIKDLYKVSSGTAVSGYPYYLVSKQTGKATPVPLWVENRKSDTFVSSDGKGNFYASTMGGYSQLNNSHRGVIISDYALDTVYLYAKQTLEPLLVRHAENDHKGLLSSVFLSDDDFSLIGIAETYIKNNKVESSGERLLYLDHKNGQVSEINLTNKDYPAYTKWFNYAVENYQYPTDVLAVIGYRAELLFEQYHKGGLSGKLKEIVAGLSEEDNPVLMIAKRK</sequence>
<accession>A0A9D2HV76</accession>
<dbReference type="SUPFAM" id="SSF63825">
    <property type="entry name" value="YWTD domain"/>
    <property type="match status" value="1"/>
</dbReference>
<dbReference type="EMBL" id="DWZI01000036">
    <property type="protein sequence ID" value="HJA85884.1"/>
    <property type="molecule type" value="Genomic_DNA"/>
</dbReference>
<dbReference type="InterPro" id="IPR011042">
    <property type="entry name" value="6-blade_b-propeller_TolB-like"/>
</dbReference>
<protein>
    <submittedName>
        <fullName evidence="1">6-bladed beta-propeller</fullName>
    </submittedName>
</protein>
<dbReference type="Pfam" id="PF17170">
    <property type="entry name" value="DUF5128"/>
    <property type="match status" value="1"/>
</dbReference>
<reference evidence="1" key="2">
    <citation type="submission" date="2021-04" db="EMBL/GenBank/DDBJ databases">
        <authorList>
            <person name="Gilroy R."/>
        </authorList>
    </citation>
    <scope>NUCLEOTIDE SEQUENCE</scope>
    <source>
        <strain evidence="1">ChiHjej12B11-9795</strain>
    </source>
</reference>
<comment type="caution">
    <text evidence="1">The sequence shown here is derived from an EMBL/GenBank/DDBJ whole genome shotgun (WGS) entry which is preliminary data.</text>
</comment>
<dbReference type="Proteomes" id="UP000823862">
    <property type="component" value="Unassembled WGS sequence"/>
</dbReference>
<proteinExistence type="predicted"/>
<dbReference type="Gene3D" id="2.120.10.30">
    <property type="entry name" value="TolB, C-terminal domain"/>
    <property type="match status" value="1"/>
</dbReference>
<evidence type="ECO:0000313" key="2">
    <source>
        <dbReference type="Proteomes" id="UP000823862"/>
    </source>
</evidence>
<name>A0A9D2HV76_9BACE</name>